<dbReference type="Proteomes" id="UP000324222">
    <property type="component" value="Unassembled WGS sequence"/>
</dbReference>
<dbReference type="EMBL" id="VSRR010145284">
    <property type="protein sequence ID" value="MPD05287.1"/>
    <property type="molecule type" value="Genomic_DNA"/>
</dbReference>
<keyword evidence="2" id="KW-1185">Reference proteome</keyword>
<evidence type="ECO:0000313" key="1">
    <source>
        <dbReference type="EMBL" id="MPD05287.1"/>
    </source>
</evidence>
<name>A0A5B7KF25_PORTR</name>
<proteinExistence type="predicted"/>
<accession>A0A5B7KF25</accession>
<organism evidence="1 2">
    <name type="scientific">Portunus trituberculatus</name>
    <name type="common">Swimming crab</name>
    <name type="synonym">Neptunus trituberculatus</name>
    <dbReference type="NCBI Taxonomy" id="210409"/>
    <lineage>
        <taxon>Eukaryota</taxon>
        <taxon>Metazoa</taxon>
        <taxon>Ecdysozoa</taxon>
        <taxon>Arthropoda</taxon>
        <taxon>Crustacea</taxon>
        <taxon>Multicrustacea</taxon>
        <taxon>Malacostraca</taxon>
        <taxon>Eumalacostraca</taxon>
        <taxon>Eucarida</taxon>
        <taxon>Decapoda</taxon>
        <taxon>Pleocyemata</taxon>
        <taxon>Brachyura</taxon>
        <taxon>Eubrachyura</taxon>
        <taxon>Portunoidea</taxon>
        <taxon>Portunidae</taxon>
        <taxon>Portuninae</taxon>
        <taxon>Portunus</taxon>
    </lineage>
</organism>
<protein>
    <submittedName>
        <fullName evidence="1">Uncharacterized protein</fullName>
    </submittedName>
</protein>
<sequence>MCTGRTVADPKTVADLFAEHFASVSRKDPAAPGARQRQRMKSLEVNFSSTGGESYNVPFSASELRTALSQCHDSSPGSDDIPYAFLLHMSDSAFTFLLNIYNMIWHTGEFPSS</sequence>
<comment type="caution">
    <text evidence="1">The sequence shown here is derived from an EMBL/GenBank/DDBJ whole genome shotgun (WGS) entry which is preliminary data.</text>
</comment>
<evidence type="ECO:0000313" key="2">
    <source>
        <dbReference type="Proteomes" id="UP000324222"/>
    </source>
</evidence>
<dbReference type="AlphaFoldDB" id="A0A5B7KF25"/>
<reference evidence="1 2" key="1">
    <citation type="submission" date="2019-05" db="EMBL/GenBank/DDBJ databases">
        <title>Another draft genome of Portunus trituberculatus and its Hox gene families provides insights of decapod evolution.</title>
        <authorList>
            <person name="Jeong J.-H."/>
            <person name="Song I."/>
            <person name="Kim S."/>
            <person name="Choi T."/>
            <person name="Kim D."/>
            <person name="Ryu S."/>
            <person name="Kim W."/>
        </authorList>
    </citation>
    <scope>NUCLEOTIDE SEQUENCE [LARGE SCALE GENOMIC DNA]</scope>
    <source>
        <tissue evidence="1">Muscle</tissue>
    </source>
</reference>
<gene>
    <name evidence="1" type="ORF">E2C01_101019</name>
</gene>